<proteinExistence type="predicted"/>
<protein>
    <submittedName>
        <fullName evidence="1">Uncharacterized protein</fullName>
    </submittedName>
</protein>
<organism evidence="1 2">
    <name type="scientific">Fimbriiglobus ruber</name>
    <dbReference type="NCBI Taxonomy" id="1908690"/>
    <lineage>
        <taxon>Bacteria</taxon>
        <taxon>Pseudomonadati</taxon>
        <taxon>Planctomycetota</taxon>
        <taxon>Planctomycetia</taxon>
        <taxon>Gemmatales</taxon>
        <taxon>Gemmataceae</taxon>
        <taxon>Fimbriiglobus</taxon>
    </lineage>
</organism>
<dbReference type="Proteomes" id="UP000214646">
    <property type="component" value="Unassembled WGS sequence"/>
</dbReference>
<accession>A0A225DUS0</accession>
<reference evidence="2" key="1">
    <citation type="submission" date="2017-06" db="EMBL/GenBank/DDBJ databases">
        <title>Genome analysis of Fimbriiglobus ruber SP5, the first member of the order Planctomycetales with confirmed chitinolytic capability.</title>
        <authorList>
            <person name="Ravin N.V."/>
            <person name="Rakitin A.L."/>
            <person name="Ivanova A.A."/>
            <person name="Beletsky A.V."/>
            <person name="Kulichevskaya I.S."/>
            <person name="Mardanov A.V."/>
            <person name="Dedysh S.N."/>
        </authorList>
    </citation>
    <scope>NUCLEOTIDE SEQUENCE [LARGE SCALE GENOMIC DNA]</scope>
    <source>
        <strain evidence="2">SP5</strain>
    </source>
</reference>
<evidence type="ECO:0000313" key="1">
    <source>
        <dbReference type="EMBL" id="OWK40889.1"/>
    </source>
</evidence>
<evidence type="ECO:0000313" key="2">
    <source>
        <dbReference type="Proteomes" id="UP000214646"/>
    </source>
</evidence>
<dbReference type="EMBL" id="NIDE01000007">
    <property type="protein sequence ID" value="OWK40889.1"/>
    <property type="molecule type" value="Genomic_DNA"/>
</dbReference>
<name>A0A225DUS0_9BACT</name>
<dbReference type="AlphaFoldDB" id="A0A225DUS0"/>
<sequence length="47" mass="5353">MVGFGHNTQWQPGSPVVCDPEAMRTCKSHSRLMFMTDHHMRQNGIPV</sequence>
<comment type="caution">
    <text evidence="1">The sequence shown here is derived from an EMBL/GenBank/DDBJ whole genome shotgun (WGS) entry which is preliminary data.</text>
</comment>
<gene>
    <name evidence="1" type="ORF">FRUB_04781</name>
</gene>
<keyword evidence="2" id="KW-1185">Reference proteome</keyword>